<proteinExistence type="predicted"/>
<reference evidence="2" key="1">
    <citation type="submission" date="2020-07" db="EMBL/GenBank/DDBJ databases">
        <title>Genome sequence and genetic diversity analysis of an under-domesticated orphan crop, white fonio (Digitaria exilis).</title>
        <authorList>
            <person name="Bennetzen J.L."/>
            <person name="Chen S."/>
            <person name="Ma X."/>
            <person name="Wang X."/>
            <person name="Yssel A.E.J."/>
            <person name="Chaluvadi S.R."/>
            <person name="Johnson M."/>
            <person name="Gangashetty P."/>
            <person name="Hamidou F."/>
            <person name="Sanogo M.D."/>
            <person name="Zwaenepoel A."/>
            <person name="Wallace J."/>
            <person name="Van De Peer Y."/>
            <person name="Van Deynze A."/>
        </authorList>
    </citation>
    <scope>NUCLEOTIDE SEQUENCE</scope>
    <source>
        <tissue evidence="2">Leaves</tissue>
    </source>
</reference>
<protein>
    <submittedName>
        <fullName evidence="2">Uncharacterized protein</fullName>
    </submittedName>
</protein>
<dbReference type="EMBL" id="JACEFO010001605">
    <property type="protein sequence ID" value="KAF8731903.1"/>
    <property type="molecule type" value="Genomic_DNA"/>
</dbReference>
<dbReference type="Proteomes" id="UP000636709">
    <property type="component" value="Unassembled WGS sequence"/>
</dbReference>
<feature type="compositionally biased region" description="Basic residues" evidence="1">
    <location>
        <begin position="112"/>
        <end position="123"/>
    </location>
</feature>
<keyword evidence="3" id="KW-1185">Reference proteome</keyword>
<sequence>MSTSDAAAEMHALGKEDLPAAAEAMDVGRSGDLGLFPFLCVDDDDPFSRPGDLAISVFLTLRFSPPVATGHDIGLFPFLCVDDDDPFSRPGDLVGGHGNLPVRLSPSSSRSGSHHRWPRGMTE</sequence>
<feature type="region of interest" description="Disordered" evidence="1">
    <location>
        <begin position="90"/>
        <end position="123"/>
    </location>
</feature>
<evidence type="ECO:0000313" key="3">
    <source>
        <dbReference type="Proteomes" id="UP000636709"/>
    </source>
</evidence>
<accession>A0A835F8Y8</accession>
<dbReference type="AlphaFoldDB" id="A0A835F8Y8"/>
<organism evidence="2 3">
    <name type="scientific">Digitaria exilis</name>
    <dbReference type="NCBI Taxonomy" id="1010633"/>
    <lineage>
        <taxon>Eukaryota</taxon>
        <taxon>Viridiplantae</taxon>
        <taxon>Streptophyta</taxon>
        <taxon>Embryophyta</taxon>
        <taxon>Tracheophyta</taxon>
        <taxon>Spermatophyta</taxon>
        <taxon>Magnoliopsida</taxon>
        <taxon>Liliopsida</taxon>
        <taxon>Poales</taxon>
        <taxon>Poaceae</taxon>
        <taxon>PACMAD clade</taxon>
        <taxon>Panicoideae</taxon>
        <taxon>Panicodae</taxon>
        <taxon>Paniceae</taxon>
        <taxon>Anthephorinae</taxon>
        <taxon>Digitaria</taxon>
    </lineage>
</organism>
<name>A0A835F8Y8_9POAL</name>
<comment type="caution">
    <text evidence="2">The sequence shown here is derived from an EMBL/GenBank/DDBJ whole genome shotgun (WGS) entry which is preliminary data.</text>
</comment>
<evidence type="ECO:0000256" key="1">
    <source>
        <dbReference type="SAM" id="MobiDB-lite"/>
    </source>
</evidence>
<evidence type="ECO:0000313" key="2">
    <source>
        <dbReference type="EMBL" id="KAF8731903.1"/>
    </source>
</evidence>
<gene>
    <name evidence="2" type="ORF">HU200_015849</name>
</gene>